<evidence type="ECO:0000313" key="3">
    <source>
        <dbReference type="Proteomes" id="UP000321518"/>
    </source>
</evidence>
<dbReference type="EMBL" id="BJWK01000003">
    <property type="protein sequence ID" value="GEM07369.1"/>
    <property type="molecule type" value="Genomic_DNA"/>
</dbReference>
<feature type="compositionally biased region" description="Basic and acidic residues" evidence="1">
    <location>
        <begin position="191"/>
        <end position="210"/>
    </location>
</feature>
<feature type="region of interest" description="Disordered" evidence="1">
    <location>
        <begin position="191"/>
        <end position="224"/>
    </location>
</feature>
<dbReference type="Proteomes" id="UP000321518">
    <property type="component" value="Unassembled WGS sequence"/>
</dbReference>
<sequence length="224" mass="25007">MNSARVLLSIGITLPSDVTNVLDAERSPLVDEEDGSKSVAPLQDRLTDQQLSVVLNHALALVTCSACGEICQVKDSRSHVLYGHHGKETVTFQPAASSYLQLLYDAIAKAGFDPDETTTKDLDRLGKEFKVQLKSGMSLMVYWMSLSSPSHATGLVWWMRGTTYDLVRDDDVDQLRASARLTNSAKVVDYPGDRQHQRRDERRIEVDRGGRRPPRRSSLWNGHV</sequence>
<protein>
    <submittedName>
        <fullName evidence="2">Uncharacterized protein</fullName>
    </submittedName>
</protein>
<dbReference type="AlphaFoldDB" id="A0A511KAL2"/>
<accession>A0A511KAL2</accession>
<proteinExistence type="predicted"/>
<gene>
    <name evidence="2" type="ORF">Rt10032_c03g1386</name>
</gene>
<reference evidence="2 3" key="1">
    <citation type="submission" date="2019-07" db="EMBL/GenBank/DDBJ databases">
        <title>Rhodotorula toruloides NBRC10032 genome sequencing.</title>
        <authorList>
            <person name="Shida Y."/>
            <person name="Takaku H."/>
            <person name="Ogasawara W."/>
            <person name="Mori K."/>
        </authorList>
    </citation>
    <scope>NUCLEOTIDE SEQUENCE [LARGE SCALE GENOMIC DNA]</scope>
    <source>
        <strain evidence="2 3">NBRC10032</strain>
    </source>
</reference>
<name>A0A511KAL2_RHOTO</name>
<comment type="caution">
    <text evidence="2">The sequence shown here is derived from an EMBL/GenBank/DDBJ whole genome shotgun (WGS) entry which is preliminary data.</text>
</comment>
<evidence type="ECO:0000256" key="1">
    <source>
        <dbReference type="SAM" id="MobiDB-lite"/>
    </source>
</evidence>
<organism evidence="2 3">
    <name type="scientific">Rhodotorula toruloides</name>
    <name type="common">Yeast</name>
    <name type="synonym">Rhodosporidium toruloides</name>
    <dbReference type="NCBI Taxonomy" id="5286"/>
    <lineage>
        <taxon>Eukaryota</taxon>
        <taxon>Fungi</taxon>
        <taxon>Dikarya</taxon>
        <taxon>Basidiomycota</taxon>
        <taxon>Pucciniomycotina</taxon>
        <taxon>Microbotryomycetes</taxon>
        <taxon>Sporidiobolales</taxon>
        <taxon>Sporidiobolaceae</taxon>
        <taxon>Rhodotorula</taxon>
    </lineage>
</organism>
<evidence type="ECO:0000313" key="2">
    <source>
        <dbReference type="EMBL" id="GEM07369.1"/>
    </source>
</evidence>